<sequence>MPRFREVEFWPSTGHKGKRWTDEPATDAWVKSARRVSELYSEALDSVGLTGPVGFMRLMTFPLIGEDDAVRAEVHLDGSAGWESGVVRVPPSVAHLSAGTRARMVFDVLHGAVCELAPHRGWEPEDLAAVRDYALARDLRFQWATPWKANRQRSLQARAFFRLEDDGYGRAVIEVRDRTTEELVARSDDALAFSTLAGFKRAARTLTWIDRGTVELVPYSDLLGRADGVLRLDPARGVQPLRGLDADELVTEEHRVPVVVSGKWEVPDGPSIRVIGGGPTNGVPDAYLEELDRCLDAVERDYLEWWAGADRQQLELWYDFGDGPEGPVTRRVGKKLVARIRRAPATIRRAADPGELARADVHELMDVVGDKMKLGPQPGFRPE</sequence>
<organism evidence="1 2">
    <name type="scientific">Nocardioides caricicola</name>
    <dbReference type="NCBI Taxonomy" id="634770"/>
    <lineage>
        <taxon>Bacteria</taxon>
        <taxon>Bacillati</taxon>
        <taxon>Actinomycetota</taxon>
        <taxon>Actinomycetes</taxon>
        <taxon>Propionibacteriales</taxon>
        <taxon>Nocardioidaceae</taxon>
        <taxon>Nocardioides</taxon>
    </lineage>
</organism>
<name>A0ABW0N8E3_9ACTN</name>
<gene>
    <name evidence="1" type="ORF">ACFPKY_22225</name>
</gene>
<dbReference type="Proteomes" id="UP001595956">
    <property type="component" value="Unassembled WGS sequence"/>
</dbReference>
<accession>A0ABW0N8E3</accession>
<keyword evidence="2" id="KW-1185">Reference proteome</keyword>
<evidence type="ECO:0000313" key="1">
    <source>
        <dbReference type="EMBL" id="MFC5495838.1"/>
    </source>
</evidence>
<dbReference type="RefSeq" id="WP_345182460.1">
    <property type="nucleotide sequence ID" value="NZ_BAABFQ010000010.1"/>
</dbReference>
<evidence type="ECO:0000313" key="2">
    <source>
        <dbReference type="Proteomes" id="UP001595956"/>
    </source>
</evidence>
<comment type="caution">
    <text evidence="1">The sequence shown here is derived from an EMBL/GenBank/DDBJ whole genome shotgun (WGS) entry which is preliminary data.</text>
</comment>
<dbReference type="EMBL" id="JBHSMD010000011">
    <property type="protein sequence ID" value="MFC5495838.1"/>
    <property type="molecule type" value="Genomic_DNA"/>
</dbReference>
<proteinExistence type="predicted"/>
<reference evidence="2" key="1">
    <citation type="journal article" date="2019" name="Int. J. Syst. Evol. Microbiol.">
        <title>The Global Catalogue of Microorganisms (GCM) 10K type strain sequencing project: providing services to taxonomists for standard genome sequencing and annotation.</title>
        <authorList>
            <consortium name="The Broad Institute Genomics Platform"/>
            <consortium name="The Broad Institute Genome Sequencing Center for Infectious Disease"/>
            <person name="Wu L."/>
            <person name="Ma J."/>
        </authorList>
    </citation>
    <scope>NUCLEOTIDE SEQUENCE [LARGE SCALE GENOMIC DNA]</scope>
    <source>
        <strain evidence="2">KACC 13778</strain>
    </source>
</reference>
<protein>
    <submittedName>
        <fullName evidence="1">Uncharacterized protein</fullName>
    </submittedName>
</protein>